<protein>
    <submittedName>
        <fullName evidence="3">Response regulator</fullName>
    </submittedName>
</protein>
<dbReference type="PROSITE" id="PS50110">
    <property type="entry name" value="RESPONSE_REGULATORY"/>
    <property type="match status" value="1"/>
</dbReference>
<gene>
    <name evidence="3" type="ORF">JL111_11350</name>
</gene>
<evidence type="ECO:0000259" key="2">
    <source>
        <dbReference type="PROSITE" id="PS50110"/>
    </source>
</evidence>
<dbReference type="Proteomes" id="UP000644749">
    <property type="component" value="Unassembled WGS sequence"/>
</dbReference>
<dbReference type="EMBL" id="JAESHT010000008">
    <property type="protein sequence ID" value="MBL3674083.1"/>
    <property type="molecule type" value="Genomic_DNA"/>
</dbReference>
<dbReference type="Pfam" id="PF00072">
    <property type="entry name" value="Response_reg"/>
    <property type="match status" value="1"/>
</dbReference>
<dbReference type="Gene3D" id="3.40.50.2300">
    <property type="match status" value="1"/>
</dbReference>
<feature type="modified residue" description="4-aspartylphosphate" evidence="1">
    <location>
        <position position="63"/>
    </location>
</feature>
<keyword evidence="1" id="KW-0597">Phosphoprotein</keyword>
<organism evidence="3 4">
    <name type="scientific">Paracoccus aerius</name>
    <dbReference type="NCBI Taxonomy" id="1915382"/>
    <lineage>
        <taxon>Bacteria</taxon>
        <taxon>Pseudomonadati</taxon>
        <taxon>Pseudomonadota</taxon>
        <taxon>Alphaproteobacteria</taxon>
        <taxon>Rhodobacterales</taxon>
        <taxon>Paracoccaceae</taxon>
        <taxon>Paracoccus</taxon>
    </lineage>
</organism>
<dbReference type="RefSeq" id="WP_191310483.1">
    <property type="nucleotide sequence ID" value="NZ_BNCL01000008.1"/>
</dbReference>
<evidence type="ECO:0000313" key="3">
    <source>
        <dbReference type="EMBL" id="MBL3674083.1"/>
    </source>
</evidence>
<dbReference type="SUPFAM" id="SSF52172">
    <property type="entry name" value="CheY-like"/>
    <property type="match status" value="1"/>
</dbReference>
<evidence type="ECO:0000313" key="4">
    <source>
        <dbReference type="Proteomes" id="UP000644749"/>
    </source>
</evidence>
<keyword evidence="4" id="KW-1185">Reference proteome</keyword>
<dbReference type="InterPro" id="IPR011006">
    <property type="entry name" value="CheY-like_superfamily"/>
</dbReference>
<dbReference type="InterPro" id="IPR001789">
    <property type="entry name" value="Sig_transdc_resp-reg_receiver"/>
</dbReference>
<sequence length="169" mass="18201">MSMANEARLHGVKVLVVEDDFHLAIGIEEVLRKAGAGLLGPVAHEDQALDLIAGQTPTCAIIDINLGNGARFNVADALKARNIPFMFMTGYDDVMIPVRFKDVGRMRKPAGFRLVVDAAVQLCSQRAADWLNDGAGLEYMAISSTGKPLAGPPTPANASTQIRWFHRSS</sequence>
<comment type="caution">
    <text evidence="3">The sequence shown here is derived from an EMBL/GenBank/DDBJ whole genome shotgun (WGS) entry which is preliminary data.</text>
</comment>
<accession>A0ABS1S5U2</accession>
<dbReference type="SMART" id="SM00448">
    <property type="entry name" value="REC"/>
    <property type="match status" value="1"/>
</dbReference>
<feature type="domain" description="Response regulatory" evidence="2">
    <location>
        <begin position="13"/>
        <end position="123"/>
    </location>
</feature>
<reference evidence="3 4" key="1">
    <citation type="submission" date="2021-01" db="EMBL/GenBank/DDBJ databases">
        <title>011410 draft genome.</title>
        <authorList>
            <person name="Lang L."/>
        </authorList>
    </citation>
    <scope>NUCLEOTIDE SEQUENCE [LARGE SCALE GENOMIC DNA]</scope>
    <source>
        <strain evidence="3 4">KCTC 42845</strain>
    </source>
</reference>
<proteinExistence type="predicted"/>
<evidence type="ECO:0000256" key="1">
    <source>
        <dbReference type="PROSITE-ProRule" id="PRU00169"/>
    </source>
</evidence>
<name>A0ABS1S5U2_9RHOB</name>